<dbReference type="KEGG" id="rer:RER_39690"/>
<dbReference type="RefSeq" id="WP_020908325.1">
    <property type="nucleotide sequence ID" value="NC_012490.1"/>
</dbReference>
<dbReference type="HOGENOM" id="CLU_1554064_0_0_11"/>
<accession>C1A242</accession>
<dbReference type="PATRIC" id="fig|234621.6.peg.4501"/>
<proteinExistence type="predicted"/>
<name>C1A242_RHOE4</name>
<reference evidence="2" key="1">
    <citation type="submission" date="2005-03" db="EMBL/GenBank/DDBJ databases">
        <title>Comparison of the complete genome sequences of Rhodococcus erythropolis PR4 and Rhodococcus opacus B4.</title>
        <authorList>
            <person name="Takarada H."/>
            <person name="Sekine M."/>
            <person name="Hosoyama A."/>
            <person name="Yamada R."/>
            <person name="Fujisawa T."/>
            <person name="Omata S."/>
            <person name="Shimizu A."/>
            <person name="Tsukatani N."/>
            <person name="Tanikawa S."/>
            <person name="Fujita N."/>
            <person name="Harayama S."/>
        </authorList>
    </citation>
    <scope>NUCLEOTIDE SEQUENCE [LARGE SCALE GENOMIC DNA]</scope>
    <source>
        <strain evidence="2">PR4 / NBRC 100887</strain>
    </source>
</reference>
<organism evidence="1 2">
    <name type="scientific">Rhodococcus erythropolis (strain PR4 / NBRC 100887)</name>
    <dbReference type="NCBI Taxonomy" id="234621"/>
    <lineage>
        <taxon>Bacteria</taxon>
        <taxon>Bacillati</taxon>
        <taxon>Actinomycetota</taxon>
        <taxon>Actinomycetes</taxon>
        <taxon>Mycobacteriales</taxon>
        <taxon>Nocardiaceae</taxon>
        <taxon>Rhodococcus</taxon>
        <taxon>Rhodococcus erythropolis group</taxon>
    </lineage>
</organism>
<dbReference type="Proteomes" id="UP000002204">
    <property type="component" value="Chromosome"/>
</dbReference>
<dbReference type="EMBL" id="AP008957">
    <property type="protein sequence ID" value="BAH34677.1"/>
    <property type="molecule type" value="Genomic_DNA"/>
</dbReference>
<evidence type="ECO:0000313" key="2">
    <source>
        <dbReference type="Proteomes" id="UP000002204"/>
    </source>
</evidence>
<gene>
    <name evidence="1" type="ordered locus">RER_39690</name>
</gene>
<sequence>MLNETWPDQYHRMQRSLTRLRNGVHAEAPEARDALYHFWQDAWHLRDWIIAPPSPKHLDQDTLQLFKQSVALGACRDIANGVKHLHLNRGKSWTASGDYAEVTGQSVVVNMPRIEAVVNWSTGEMLLNESAGDSSIRYSWTVRVNGEHVDAVELAGQAVADWDLWLAARDMH</sequence>
<protein>
    <submittedName>
        <fullName evidence="1">Uncharacterized protein</fullName>
    </submittedName>
</protein>
<evidence type="ECO:0000313" key="1">
    <source>
        <dbReference type="EMBL" id="BAH34677.1"/>
    </source>
</evidence>
<reference evidence="1 2" key="2">
    <citation type="journal article" date="2006" name="Environ. Microbiol.">
        <title>Sequence analysis of three plasmids harboured in Rhodococcus erythropolis strain PR4.</title>
        <authorList>
            <person name="Sekine M."/>
            <person name="Tanikawa S."/>
            <person name="Omata S."/>
            <person name="Saito M."/>
            <person name="Fujisawa T."/>
            <person name="Tsukatani N."/>
            <person name="Tajima T."/>
            <person name="Sekigawa T."/>
            <person name="Kosugi H."/>
            <person name="Matsuo Y."/>
            <person name="Nishiko R."/>
            <person name="Imamura K."/>
            <person name="Ito M."/>
            <person name="Narita H."/>
            <person name="Tago S."/>
            <person name="Fujita N."/>
            <person name="Harayama S."/>
        </authorList>
    </citation>
    <scope>NUCLEOTIDE SEQUENCE [LARGE SCALE GENOMIC DNA]</scope>
    <source>
        <strain evidence="2">PR4 / NBRC 100887</strain>
    </source>
</reference>
<dbReference type="AlphaFoldDB" id="C1A242"/>